<reference evidence="2 3" key="1">
    <citation type="submission" date="2013-02" db="EMBL/GenBank/DDBJ databases">
        <title>Genome sequence of Clostridium saccharoperbutylacetonicum N1-4(HMT).</title>
        <authorList>
            <person name="Poehlein A."/>
            <person name="Daniel R."/>
        </authorList>
    </citation>
    <scope>NUCLEOTIDE SEQUENCE [LARGE SCALE GENOMIC DNA]</scope>
    <source>
        <strain evidence="3">N1-4(HMT)</strain>
    </source>
</reference>
<feature type="transmembrane region" description="Helical" evidence="1">
    <location>
        <begin position="12"/>
        <end position="32"/>
    </location>
</feature>
<evidence type="ECO:0000313" key="2">
    <source>
        <dbReference type="EMBL" id="AGF54665.1"/>
    </source>
</evidence>
<name>M1LP98_9CLOT</name>
<dbReference type="EMBL" id="CP004121">
    <property type="protein sequence ID" value="AGF54665.1"/>
    <property type="molecule type" value="Genomic_DNA"/>
</dbReference>
<organism evidence="2 3">
    <name type="scientific">Clostridium saccharoperbutylacetonicum N1-4(HMT)</name>
    <dbReference type="NCBI Taxonomy" id="931276"/>
    <lineage>
        <taxon>Bacteria</taxon>
        <taxon>Bacillati</taxon>
        <taxon>Bacillota</taxon>
        <taxon>Clostridia</taxon>
        <taxon>Eubacteriales</taxon>
        <taxon>Clostridiaceae</taxon>
        <taxon>Clostridium</taxon>
    </lineage>
</organism>
<feature type="transmembrane region" description="Helical" evidence="1">
    <location>
        <begin position="44"/>
        <end position="62"/>
    </location>
</feature>
<feature type="transmembrane region" description="Helical" evidence="1">
    <location>
        <begin position="99"/>
        <end position="119"/>
    </location>
</feature>
<keyword evidence="1" id="KW-1133">Transmembrane helix</keyword>
<feature type="transmembrane region" description="Helical" evidence="1">
    <location>
        <begin position="74"/>
        <end position="93"/>
    </location>
</feature>
<keyword evidence="3" id="KW-1185">Reference proteome</keyword>
<dbReference type="KEGG" id="csr:Cspa_c08890"/>
<protein>
    <submittedName>
        <fullName evidence="2">Uncharacterized protein</fullName>
    </submittedName>
</protein>
<keyword evidence="1" id="KW-0472">Membrane</keyword>
<evidence type="ECO:0000256" key="1">
    <source>
        <dbReference type="SAM" id="Phobius"/>
    </source>
</evidence>
<evidence type="ECO:0000313" key="3">
    <source>
        <dbReference type="Proteomes" id="UP000011728"/>
    </source>
</evidence>
<keyword evidence="1" id="KW-0812">Transmembrane</keyword>
<dbReference type="PATRIC" id="fig|931276.5.peg.845"/>
<proteinExistence type="predicted"/>
<dbReference type="eggNOG" id="ENOG5033IX3">
    <property type="taxonomic scope" value="Bacteria"/>
</dbReference>
<sequence length="128" mass="14396">MVNRKGGVFIKNRNVVTIIFPSLFMTIITIISFSNMLNFNVIEFKGSFILSLILLFPLLFLLQGIISAVNNTNVLLALGISTLDFIILMMVYLNDSASIYILIYLVFGLIGYIITKSIIKIKISKKIK</sequence>
<dbReference type="HOGENOM" id="CLU_160536_0_0_9"/>
<accession>M1LP98</accession>
<dbReference type="Proteomes" id="UP000011728">
    <property type="component" value="Chromosome"/>
</dbReference>
<dbReference type="AlphaFoldDB" id="M1LP98"/>
<gene>
    <name evidence="2" type="ORF">Cspa_c08890</name>
</gene>